<dbReference type="PANTHER" id="PTHR46599">
    <property type="entry name" value="PIGGYBAC TRANSPOSABLE ELEMENT-DERIVED PROTEIN 4"/>
    <property type="match status" value="1"/>
</dbReference>
<feature type="compositionally biased region" description="Acidic residues" evidence="1">
    <location>
        <begin position="49"/>
        <end position="64"/>
    </location>
</feature>
<reference evidence="4" key="1">
    <citation type="journal article" date="2017" name="bioRxiv">
        <title>Comparative analysis of the genomes of Stylophora pistillata and Acropora digitifera provides evidence for extensive differences between species of corals.</title>
        <authorList>
            <person name="Voolstra C.R."/>
            <person name="Li Y."/>
            <person name="Liew Y.J."/>
            <person name="Baumgarten S."/>
            <person name="Zoccola D."/>
            <person name="Flot J.-F."/>
            <person name="Tambutte S."/>
            <person name="Allemand D."/>
            <person name="Aranda M."/>
        </authorList>
    </citation>
    <scope>NUCLEOTIDE SEQUENCE [LARGE SCALE GENOMIC DNA]</scope>
</reference>
<feature type="domain" description="PiggyBac transposable element-derived protein" evidence="2">
    <location>
        <begin position="137"/>
        <end position="391"/>
    </location>
</feature>
<feature type="compositionally biased region" description="Low complexity" evidence="1">
    <location>
        <begin position="35"/>
        <end position="48"/>
    </location>
</feature>
<dbReference type="EMBL" id="LSMT01000305">
    <property type="protein sequence ID" value="PFX20740.1"/>
    <property type="molecule type" value="Genomic_DNA"/>
</dbReference>
<proteinExistence type="predicted"/>
<dbReference type="STRING" id="50429.A0A2B4RVZ9"/>
<accession>A0A2B4RVZ9</accession>
<organism evidence="3 4">
    <name type="scientific">Stylophora pistillata</name>
    <name type="common">Smooth cauliflower coral</name>
    <dbReference type="NCBI Taxonomy" id="50429"/>
    <lineage>
        <taxon>Eukaryota</taxon>
        <taxon>Metazoa</taxon>
        <taxon>Cnidaria</taxon>
        <taxon>Anthozoa</taxon>
        <taxon>Hexacorallia</taxon>
        <taxon>Scleractinia</taxon>
        <taxon>Astrocoeniina</taxon>
        <taxon>Pocilloporidae</taxon>
        <taxon>Stylophora</taxon>
    </lineage>
</organism>
<dbReference type="Pfam" id="PF13843">
    <property type="entry name" value="DDE_Tnp_1_7"/>
    <property type="match status" value="1"/>
</dbReference>
<evidence type="ECO:0000313" key="4">
    <source>
        <dbReference type="Proteomes" id="UP000225706"/>
    </source>
</evidence>
<dbReference type="PANTHER" id="PTHR46599:SF2">
    <property type="entry name" value="PIGGYBAC TRANSPOSABLE ELEMENT-DERIVED PROTEIN 4-LIKE"/>
    <property type="match status" value="1"/>
</dbReference>
<sequence length="485" mass="56215">MESDSGEEEFLGFEVEDVERVRAEINFERSDESDVSVSSENDSGSASESESEREEETDETEWTTDDSPVVVPEFSERTGATWRVPEDGFALDFFLLMFEEELFELLARETNRKADQEMRTKPDPQWYPTSAEDIHRRHDKLFKVRPLLDSVSRSFRMKYRPSRFLSIDEAMVKYKGRLGFKQYLPLKPVKRGIEVWVRADATNGYVCEFQVYTGKHGNEIEHGLGHRVVSDLVRSLHGKKYHIFCDHFFTSVKLAEDLLENDLYLCGTTRSNRKDFPKQLKPNVAAVKALRRGESLFRRKGDVVATVWKDKKLVSFISTQCQVGGNETVSRKQKDGSIIQVPTVPVVQLYNKYMGGVDLSDQKRQYYESSRRAEKWWRYLLWFSIDVCIVNPHILMMEADNHPDLSQLQFRIELIEGLIGEFTARQRNTAIEGTVQAHHWPVQMSKGRCKRCLKSRKNTFCRMGCELCGIRICLTCFKNHHSANL</sequence>
<gene>
    <name evidence="3" type="primary">PGBD1</name>
    <name evidence="3" type="ORF">AWC38_SpisGene14792</name>
</gene>
<protein>
    <submittedName>
        <fullName evidence="3">PiggyBac transposable element-derived protein 1</fullName>
    </submittedName>
</protein>
<evidence type="ECO:0000259" key="2">
    <source>
        <dbReference type="Pfam" id="PF13843"/>
    </source>
</evidence>
<dbReference type="AlphaFoldDB" id="A0A2B4RVZ9"/>
<name>A0A2B4RVZ9_STYPI</name>
<dbReference type="Proteomes" id="UP000225706">
    <property type="component" value="Unassembled WGS sequence"/>
</dbReference>
<keyword evidence="4" id="KW-1185">Reference proteome</keyword>
<evidence type="ECO:0000313" key="3">
    <source>
        <dbReference type="EMBL" id="PFX20740.1"/>
    </source>
</evidence>
<feature type="region of interest" description="Disordered" evidence="1">
    <location>
        <begin position="26"/>
        <end position="68"/>
    </location>
</feature>
<evidence type="ECO:0000256" key="1">
    <source>
        <dbReference type="SAM" id="MobiDB-lite"/>
    </source>
</evidence>
<dbReference type="InterPro" id="IPR029526">
    <property type="entry name" value="PGBD"/>
</dbReference>
<dbReference type="OrthoDB" id="5986244at2759"/>
<comment type="caution">
    <text evidence="3">The sequence shown here is derived from an EMBL/GenBank/DDBJ whole genome shotgun (WGS) entry which is preliminary data.</text>
</comment>